<dbReference type="Gene3D" id="2.40.160.10">
    <property type="entry name" value="Porin"/>
    <property type="match status" value="1"/>
</dbReference>
<organism evidence="3 4">
    <name type="scientific">Solimonas terrae</name>
    <dbReference type="NCBI Taxonomy" id="1396819"/>
    <lineage>
        <taxon>Bacteria</taxon>
        <taxon>Pseudomonadati</taxon>
        <taxon>Pseudomonadota</taxon>
        <taxon>Gammaproteobacteria</taxon>
        <taxon>Nevskiales</taxon>
        <taxon>Nevskiaceae</taxon>
        <taxon>Solimonas</taxon>
    </lineage>
</organism>
<dbReference type="AlphaFoldDB" id="A0A6M2BQQ3"/>
<keyword evidence="4" id="KW-1185">Reference proteome</keyword>
<dbReference type="SUPFAM" id="SSF56935">
    <property type="entry name" value="Porins"/>
    <property type="match status" value="1"/>
</dbReference>
<proteinExistence type="predicted"/>
<evidence type="ECO:0000313" key="3">
    <source>
        <dbReference type="EMBL" id="NGY04397.1"/>
    </source>
</evidence>
<dbReference type="RefSeq" id="WP_166253699.1">
    <property type="nucleotide sequence ID" value="NZ_JAAMOW010000003.1"/>
</dbReference>
<protein>
    <submittedName>
        <fullName evidence="3">Porin</fullName>
    </submittedName>
</protein>
<evidence type="ECO:0000256" key="1">
    <source>
        <dbReference type="SAM" id="MobiDB-lite"/>
    </source>
</evidence>
<dbReference type="Proteomes" id="UP000472676">
    <property type="component" value="Unassembled WGS sequence"/>
</dbReference>
<comment type="caution">
    <text evidence="3">The sequence shown here is derived from an EMBL/GenBank/DDBJ whole genome shotgun (WGS) entry which is preliminary data.</text>
</comment>
<feature type="signal peptide" evidence="2">
    <location>
        <begin position="1"/>
        <end position="22"/>
    </location>
</feature>
<dbReference type="EMBL" id="JAAMOW010000003">
    <property type="protein sequence ID" value="NGY04397.1"/>
    <property type="molecule type" value="Genomic_DNA"/>
</dbReference>
<accession>A0A6M2BQQ3</accession>
<evidence type="ECO:0000313" key="4">
    <source>
        <dbReference type="Proteomes" id="UP000472676"/>
    </source>
</evidence>
<dbReference type="InterPro" id="IPR023614">
    <property type="entry name" value="Porin_dom_sf"/>
</dbReference>
<keyword evidence="2" id="KW-0732">Signal</keyword>
<name>A0A6M2BQQ3_9GAMM</name>
<gene>
    <name evidence="3" type="ORF">G7Y85_06460</name>
</gene>
<evidence type="ECO:0000256" key="2">
    <source>
        <dbReference type="SAM" id="SignalP"/>
    </source>
</evidence>
<reference evidence="3 4" key="1">
    <citation type="journal article" date="2014" name="Int. J. Syst. Evol. Microbiol.">
        <title>Solimonas terrae sp. nov., isolated from soil.</title>
        <authorList>
            <person name="Kim S.J."/>
            <person name="Moon J.Y."/>
            <person name="Weon H.Y."/>
            <person name="Ahn J.H."/>
            <person name="Chen W.M."/>
            <person name="Kwon S.W."/>
        </authorList>
    </citation>
    <scope>NUCLEOTIDE SEQUENCE [LARGE SCALE GENOMIC DNA]</scope>
    <source>
        <strain evidence="3 4">KIS83-12</strain>
    </source>
</reference>
<sequence length="402" mass="43550">MRKTLIAAAICSSTLLPFAAFADTDSDIAELKRIVAEQQKRIENLERQIATQNPPAAASATVANTPANATPAASQTAADQQSTSVGGYGEIVFNDLDSQKTTDVERFVVFFGHQFDAHTRFGSELEIAHQFVENADGTAEGGEVEAEQVWVEHDWTDWLKTKAGYFLMPVGIINEHHEPPTFYGVDRNPVETFILPSTWSDKGFLTTASFANGLSVDFAFTGGLHVENEDAGSEFLPEHATPEGVGAANSPAYTGRVLYRGIPGLELGVSGLYQVDGGQGTIANVGHAEFFEAHGIYQFGDAELRALYARFMLTGDAPKALNRDKQDGGYVEASYRVLQPLGVFARYNVWDNGGLAAKTAVHQTNVGLNYWLVPDVVLKADLQWQSGATDFDGLNLGLGYQF</sequence>
<feature type="region of interest" description="Disordered" evidence="1">
    <location>
        <begin position="52"/>
        <end position="81"/>
    </location>
</feature>
<feature type="chain" id="PRO_5027104266" evidence="2">
    <location>
        <begin position="23"/>
        <end position="402"/>
    </location>
</feature>